<name>A0A1M6KYK4_9FIRM</name>
<dbReference type="PROSITE" id="PS51898">
    <property type="entry name" value="TYR_RECOMBINASE"/>
    <property type="match status" value="1"/>
</dbReference>
<sequence length="171" mass="19597">MKYKSETSLRDKVILEMLIMTGVRRSELLSLNWEDVDFKNNTLTVKKGKGNKERIIPLLSPLDEDLWNYLQTRLPLKNNAIFISSTGNRLSITGLQTLFRKYIKLSGLEGKGYTIHKCRHSFATLLIQNGADLLSVQKLLGHEDLNTTKVYTHLDMNHLNKAIKKFPLALK</sequence>
<proteinExistence type="predicted"/>
<dbReference type="Proteomes" id="UP000184082">
    <property type="component" value="Unassembled WGS sequence"/>
</dbReference>
<dbReference type="STRING" id="1121266.SAMN02745883_00004"/>
<protein>
    <submittedName>
        <fullName evidence="3">Phage integrase family protein</fullName>
    </submittedName>
</protein>
<organism evidence="3 4">
    <name type="scientific">Caminicella sporogenes DSM 14501</name>
    <dbReference type="NCBI Taxonomy" id="1121266"/>
    <lineage>
        <taxon>Bacteria</taxon>
        <taxon>Bacillati</taxon>
        <taxon>Bacillota</taxon>
        <taxon>Clostridia</taxon>
        <taxon>Peptostreptococcales</taxon>
        <taxon>Caminicellaceae</taxon>
        <taxon>Caminicella</taxon>
    </lineage>
</organism>
<dbReference type="SUPFAM" id="SSF56349">
    <property type="entry name" value="DNA breaking-rejoining enzymes"/>
    <property type="match status" value="1"/>
</dbReference>
<evidence type="ECO:0000256" key="1">
    <source>
        <dbReference type="ARBA" id="ARBA00023172"/>
    </source>
</evidence>
<reference evidence="3 4" key="1">
    <citation type="submission" date="2016-11" db="EMBL/GenBank/DDBJ databases">
        <authorList>
            <person name="Jaros S."/>
            <person name="Januszkiewicz K."/>
            <person name="Wedrychowicz H."/>
        </authorList>
    </citation>
    <scope>NUCLEOTIDE SEQUENCE [LARGE SCALE GENOMIC DNA]</scope>
    <source>
        <strain evidence="3 4">DSM 14501</strain>
    </source>
</reference>
<dbReference type="EMBL" id="FRAJ01000003">
    <property type="protein sequence ID" value="SHJ63974.1"/>
    <property type="molecule type" value="Genomic_DNA"/>
</dbReference>
<dbReference type="Gene3D" id="1.10.443.10">
    <property type="entry name" value="Intergrase catalytic core"/>
    <property type="match status" value="1"/>
</dbReference>
<feature type="domain" description="Tyr recombinase" evidence="2">
    <location>
        <begin position="1"/>
        <end position="164"/>
    </location>
</feature>
<dbReference type="InterPro" id="IPR013762">
    <property type="entry name" value="Integrase-like_cat_sf"/>
</dbReference>
<keyword evidence="4" id="KW-1185">Reference proteome</keyword>
<dbReference type="PANTHER" id="PTHR30349">
    <property type="entry name" value="PHAGE INTEGRASE-RELATED"/>
    <property type="match status" value="1"/>
</dbReference>
<dbReference type="GO" id="GO:0015074">
    <property type="term" value="P:DNA integration"/>
    <property type="evidence" value="ECO:0007669"/>
    <property type="project" value="InterPro"/>
</dbReference>
<dbReference type="Pfam" id="PF00589">
    <property type="entry name" value="Phage_integrase"/>
    <property type="match status" value="1"/>
</dbReference>
<dbReference type="InterPro" id="IPR002104">
    <property type="entry name" value="Integrase_catalytic"/>
</dbReference>
<gene>
    <name evidence="3" type="ORF">SAMN02745883_00004</name>
</gene>
<accession>A0A1M6KYK4</accession>
<dbReference type="RefSeq" id="WP_243109687.1">
    <property type="nucleotide sequence ID" value="NZ_FRAJ01000003.1"/>
</dbReference>
<dbReference type="GO" id="GO:0006310">
    <property type="term" value="P:DNA recombination"/>
    <property type="evidence" value="ECO:0007669"/>
    <property type="project" value="UniProtKB-KW"/>
</dbReference>
<keyword evidence="1" id="KW-0233">DNA recombination</keyword>
<dbReference type="AlphaFoldDB" id="A0A1M6KYK4"/>
<dbReference type="PANTHER" id="PTHR30349:SF64">
    <property type="entry name" value="PROPHAGE INTEGRASE INTD-RELATED"/>
    <property type="match status" value="1"/>
</dbReference>
<dbReference type="InterPro" id="IPR011010">
    <property type="entry name" value="DNA_brk_join_enz"/>
</dbReference>
<dbReference type="InterPro" id="IPR050090">
    <property type="entry name" value="Tyrosine_recombinase_XerCD"/>
</dbReference>
<evidence type="ECO:0000259" key="2">
    <source>
        <dbReference type="PROSITE" id="PS51898"/>
    </source>
</evidence>
<dbReference type="GO" id="GO:0003677">
    <property type="term" value="F:DNA binding"/>
    <property type="evidence" value="ECO:0007669"/>
    <property type="project" value="InterPro"/>
</dbReference>
<evidence type="ECO:0000313" key="3">
    <source>
        <dbReference type="EMBL" id="SHJ63974.1"/>
    </source>
</evidence>
<evidence type="ECO:0000313" key="4">
    <source>
        <dbReference type="Proteomes" id="UP000184082"/>
    </source>
</evidence>